<evidence type="ECO:0000256" key="15">
    <source>
        <dbReference type="RuleBase" id="RU003345"/>
    </source>
</evidence>
<dbReference type="GO" id="GO:0006740">
    <property type="term" value="P:NADPH regeneration"/>
    <property type="evidence" value="ECO:0007669"/>
    <property type="project" value="Ensembl"/>
</dbReference>
<dbReference type="InterPro" id="IPR016163">
    <property type="entry name" value="Ald_DH_C"/>
</dbReference>
<dbReference type="GO" id="GO:0006635">
    <property type="term" value="P:fatty acid beta-oxidation"/>
    <property type="evidence" value="ECO:0007669"/>
    <property type="project" value="Ensembl"/>
</dbReference>
<dbReference type="GO" id="GO:0009258">
    <property type="term" value="P:10-formyltetrahydrofolate catabolic process"/>
    <property type="evidence" value="ECO:0007669"/>
    <property type="project" value="UniProtKB-UniRule"/>
</dbReference>
<dbReference type="FunFam" id="3.40.605.10:FF:000009">
    <property type="entry name" value="Cytosolic 10-formyltetrahydrofolate dehydrogenase"/>
    <property type="match status" value="1"/>
</dbReference>
<dbReference type="InterPro" id="IPR009081">
    <property type="entry name" value="PP-bd_ACP"/>
</dbReference>
<evidence type="ECO:0000313" key="18">
    <source>
        <dbReference type="Proteomes" id="UP000008225"/>
    </source>
</evidence>
<dbReference type="PROSITE" id="PS00012">
    <property type="entry name" value="PHOSPHOPANTETHEINE"/>
    <property type="match status" value="1"/>
</dbReference>
<dbReference type="Gene3D" id="3.40.605.10">
    <property type="entry name" value="Aldehyde Dehydrogenase, Chain A, domain 1"/>
    <property type="match status" value="1"/>
</dbReference>
<feature type="active site" evidence="14">
    <location>
        <position position="694"/>
    </location>
</feature>
<dbReference type="CDD" id="cd07140">
    <property type="entry name" value="ALDH_F1L_FTFDH"/>
    <property type="match status" value="1"/>
</dbReference>
<dbReference type="InterPro" id="IPR029510">
    <property type="entry name" value="Ald_DH_CS_GLU"/>
</dbReference>
<feature type="site" description="Essential for catalytic activity" evidence="13">
    <location>
        <position position="164"/>
    </location>
</feature>
<feature type="binding site" evidence="11">
    <location>
        <begin position="110"/>
        <end position="112"/>
    </location>
    <ligand>
        <name>(6R)-10-formyltetrahydrofolate</name>
        <dbReference type="ChEBI" id="CHEBI:195366"/>
    </ligand>
</feature>
<evidence type="ECO:0000256" key="9">
    <source>
        <dbReference type="PIRNR" id="PIRNR036489"/>
    </source>
</evidence>
<keyword evidence="7 9" id="KW-0560">Oxidoreductase</keyword>
<dbReference type="PROSITE" id="PS00373">
    <property type="entry name" value="GART"/>
    <property type="match status" value="1"/>
</dbReference>
<accession>A0A8I3WVB2</accession>
<evidence type="ECO:0000256" key="4">
    <source>
        <dbReference type="ARBA" id="ARBA00022553"/>
    </source>
</evidence>
<dbReference type="InterPro" id="IPR002376">
    <property type="entry name" value="Formyl_transf_N"/>
</dbReference>
<dbReference type="EC" id="1.5.1.6" evidence="9"/>
<dbReference type="Gene3D" id="3.40.309.10">
    <property type="entry name" value="Aldehyde Dehydrogenase, Chain A, domain 2"/>
    <property type="match status" value="1"/>
</dbReference>
<dbReference type="PROSITE" id="PS50075">
    <property type="entry name" value="CARRIER"/>
    <property type="match status" value="1"/>
</dbReference>
<dbReference type="SUPFAM" id="SSF53328">
    <property type="entry name" value="Formyltransferase"/>
    <property type="match status" value="1"/>
</dbReference>
<feature type="binding site" evidence="11">
    <location>
        <position position="164"/>
    </location>
    <ligand>
        <name>(6R)-10-formyltetrahydrofolate</name>
        <dbReference type="ChEBI" id="CHEBI:195366"/>
    </ligand>
</feature>
<dbReference type="AlphaFoldDB" id="A0A8I3WVB2"/>
<dbReference type="Pfam" id="PF00550">
    <property type="entry name" value="PP-binding"/>
    <property type="match status" value="1"/>
</dbReference>
<dbReference type="GO" id="GO:0016620">
    <property type="term" value="F:oxidoreductase activity, acting on the aldehyde or oxo group of donors, NAD or NADP as acceptor"/>
    <property type="evidence" value="ECO:0007669"/>
    <property type="project" value="InterPro"/>
</dbReference>
<reference evidence="17" key="3">
    <citation type="submission" date="2025-09" db="UniProtKB">
        <authorList>
            <consortium name="Ensembl"/>
        </authorList>
    </citation>
    <scope>IDENTIFICATION</scope>
</reference>
<dbReference type="Pfam" id="PF00551">
    <property type="entry name" value="Formyl_trans_N"/>
    <property type="match status" value="1"/>
</dbReference>
<evidence type="ECO:0000256" key="1">
    <source>
        <dbReference type="ARBA" id="ARBA00007995"/>
    </source>
</evidence>
<dbReference type="Pfam" id="PF00171">
    <property type="entry name" value="Aldedh"/>
    <property type="match status" value="1"/>
</dbReference>
<feature type="binding site" evidence="12">
    <location>
        <begin position="825"/>
        <end position="827"/>
    </location>
    <ligand>
        <name>NADP(+)</name>
        <dbReference type="ChEBI" id="CHEBI:58349"/>
    </ligand>
</feature>
<reference evidence="17" key="2">
    <citation type="submission" date="2025-08" db="UniProtKB">
        <authorList>
            <consortium name="Ensembl"/>
        </authorList>
    </citation>
    <scope>IDENTIFICATION</scope>
</reference>
<dbReference type="GeneTree" id="ENSGT00940000158018"/>
<dbReference type="Proteomes" id="UP000008225">
    <property type="component" value="Chromosome 9"/>
</dbReference>
<evidence type="ECO:0000256" key="14">
    <source>
        <dbReference type="PROSITE-ProRule" id="PRU10007"/>
    </source>
</evidence>
<dbReference type="GO" id="GO:0005654">
    <property type="term" value="C:nucleoplasm"/>
    <property type="evidence" value="ECO:0007669"/>
    <property type="project" value="Ensembl"/>
</dbReference>
<keyword evidence="3" id="KW-0596">Phosphopantetheine</keyword>
<dbReference type="GO" id="GO:0046655">
    <property type="term" value="P:folic acid metabolic process"/>
    <property type="evidence" value="ECO:0007669"/>
    <property type="project" value="Ensembl"/>
</dbReference>
<dbReference type="InterPro" id="IPR016161">
    <property type="entry name" value="Ald_DH/histidinol_DH"/>
</dbReference>
<protein>
    <recommendedName>
        <fullName evidence="9">10-formyltetrahydrofolate dehydrogenase</fullName>
        <ecNumber evidence="9">1.5.1.6</ecNumber>
    </recommendedName>
</protein>
<feature type="binding site" evidence="12">
    <location>
        <position position="778"/>
    </location>
    <ligand>
        <name>NADP(+)</name>
        <dbReference type="ChEBI" id="CHEBI:58349"/>
    </ligand>
</feature>
<dbReference type="GO" id="GO:0005739">
    <property type="term" value="C:mitochondrion"/>
    <property type="evidence" value="ECO:0007669"/>
    <property type="project" value="Ensembl"/>
</dbReference>
<organism evidence="17 18">
    <name type="scientific">Callithrix jacchus</name>
    <name type="common">White-tufted-ear marmoset</name>
    <name type="synonym">Simia Jacchus</name>
    <dbReference type="NCBI Taxonomy" id="9483"/>
    <lineage>
        <taxon>Eukaryota</taxon>
        <taxon>Metazoa</taxon>
        <taxon>Chordata</taxon>
        <taxon>Craniata</taxon>
        <taxon>Vertebrata</taxon>
        <taxon>Euteleostomi</taxon>
        <taxon>Mammalia</taxon>
        <taxon>Eutheria</taxon>
        <taxon>Euarchontoglires</taxon>
        <taxon>Primates</taxon>
        <taxon>Haplorrhini</taxon>
        <taxon>Platyrrhini</taxon>
        <taxon>Cebidae</taxon>
        <taxon>Callitrichinae</taxon>
        <taxon>Callithrix</taxon>
        <taxon>Callithrix</taxon>
    </lineage>
</organism>
<feature type="domain" description="Carrier" evidence="16">
    <location>
        <begin position="339"/>
        <end position="416"/>
    </location>
</feature>
<dbReference type="InterPro" id="IPR015590">
    <property type="entry name" value="Aldehyde_DH_dom"/>
</dbReference>
<evidence type="ECO:0000256" key="8">
    <source>
        <dbReference type="ARBA" id="ARBA00048239"/>
    </source>
</evidence>
<evidence type="ECO:0000259" key="16">
    <source>
        <dbReference type="PROSITE" id="PS50075"/>
    </source>
</evidence>
<evidence type="ECO:0000256" key="12">
    <source>
        <dbReference type="PIRSR" id="PIRSR036489-3"/>
    </source>
</evidence>
<evidence type="ECO:0000256" key="13">
    <source>
        <dbReference type="PIRSR" id="PIRSR036489-4"/>
    </source>
</evidence>
<evidence type="ECO:0000256" key="10">
    <source>
        <dbReference type="PIRSR" id="PIRSR036489-1"/>
    </source>
</evidence>
<keyword evidence="5 9" id="KW-0554">One-carbon metabolism</keyword>
<feature type="binding site" evidence="12">
    <location>
        <begin position="671"/>
        <end position="672"/>
    </location>
    <ligand>
        <name>NADP(+)</name>
        <dbReference type="ChEBI" id="CHEBI:58349"/>
    </ligand>
</feature>
<dbReference type="CDD" id="cd08647">
    <property type="entry name" value="FMT_core_FDH_N"/>
    <property type="match status" value="1"/>
</dbReference>
<evidence type="ECO:0000256" key="3">
    <source>
        <dbReference type="ARBA" id="ARBA00022450"/>
    </source>
</evidence>
<dbReference type="InterPro" id="IPR005793">
    <property type="entry name" value="Formyl_trans_C"/>
</dbReference>
<dbReference type="InterPro" id="IPR006162">
    <property type="entry name" value="Ppantetheine_attach_site"/>
</dbReference>
<proteinExistence type="inferred from homology"/>
<dbReference type="InterPro" id="IPR011034">
    <property type="entry name" value="Formyl_transferase-like_C_sf"/>
</dbReference>
<dbReference type="FunFam" id="3.40.50.170:FF:000002">
    <property type="entry name" value="10-formyltetrahydrofolate dehydrogenase"/>
    <property type="match status" value="1"/>
</dbReference>
<dbReference type="InterPro" id="IPR016162">
    <property type="entry name" value="Ald_DH_N"/>
</dbReference>
<sequence>MLRRGSQALRRFSTGRVYFKNKLKLALIGQSLFGQEVYSHLRKEGHRVVGVFTVPDKDGKADPLALVAEKDGTPVFKFPKWRVKGKTIKEVAEAYRSVGAELNVLPFCTQFIPMDIIDSPKHGSIIYHPSILPRHRGASAINWTLIMGDKKAGFSVFWADDGLDTGPILLQRSCDVEPNDTVDTLYNRFLFPEGIKAMVEAVQRIADGKAPRIPQPEEGATYEGIQKKENAEISWNWSAEVLHNWIRGHDKVPGAWTEINGQMVTFYGSTLLNSSVPSGEPLEIKGAKKPGLITKNGLVIFGNDGKALMVRNLQFEDGRMIPASQYFSAGETSVVELTAEEVKVAETIKVIWAGILSNVPVIEDSTDFFKSGASSMDVARLVEEIRQKCGGLQLQNEDVYMATKFEDFIQKVVRKLRGEDQEAELVVDYVSKEVNEMTVKMPYQCFINGQFTDADDGKTYDTINPTDGSIICKVSYASLADVDKAVAAAKDAFENGEWGRMNARERGRLMYRLADLLEENQEELATIEALDSGAVYTLALKTHIGMSVQTFRYFAGWCDKIQGSTIPINQARPNRNLTFTKKEPLGVCAIIIPWNYPLMMLAWKSAACLAAGNTLVLKPAQVTPLTALKFAELSVKAGFPKGVINIIPGSGGIAGQRLSEHPDIRKLGFTGSTPIGKQIMKSCAVSNLKKVSLELGGKSPLIIFNDCELDKAVRMGMGAVFFNKGENCIAAGRLFVEESIHDEFVTRVVEEIKKMKIGDPLDRSTDHGPQNHKAHLEKLLQYCETGVKEGATLVYGGRQVQRPGFFMEPTVFTDVEDHMYLAKEESFGPIMVISKFQNGDIDGVLQRANNTEYGLASGVFTRDINKAMYASEKLEAGTVFINTYNKTDVAAPFGGVKQSGFGKDLGTALLFYLTFPLLSHPRNICSVS</sequence>
<dbReference type="InterPro" id="IPR036477">
    <property type="entry name" value="Formyl_transf_N_sf"/>
</dbReference>
<dbReference type="FunFam" id="1.10.1200.10:FF:000002">
    <property type="entry name" value="10-formyltetrahydrofolate dehydrogenase"/>
    <property type="match status" value="1"/>
</dbReference>
<gene>
    <name evidence="17" type="primary">ALDH1L2</name>
</gene>
<comment type="similarity">
    <text evidence="15">Belongs to the aldehyde dehydrogenase family.</text>
</comment>
<dbReference type="Gene3D" id="3.40.50.170">
    <property type="entry name" value="Formyl transferase, N-terminal domain"/>
    <property type="match status" value="1"/>
</dbReference>
<dbReference type="Gene3D" id="1.10.1200.10">
    <property type="entry name" value="ACP-like"/>
    <property type="match status" value="1"/>
</dbReference>
<dbReference type="SUPFAM" id="SSF53720">
    <property type="entry name" value="ALDH-like"/>
    <property type="match status" value="1"/>
</dbReference>
<feature type="binding site" evidence="12">
    <location>
        <begin position="651"/>
        <end position="656"/>
    </location>
    <ligand>
        <name>NADP(+)</name>
        <dbReference type="ChEBI" id="CHEBI:58349"/>
    </ligand>
</feature>
<comment type="similarity">
    <text evidence="1 9">In the C-terminal section; belongs to the aldehyde dehydrogenase family. ALDH1L subfamily.</text>
</comment>
<keyword evidence="6 9" id="KW-0521">NADP</keyword>
<dbReference type="PROSITE" id="PS00070">
    <property type="entry name" value="ALDEHYDE_DEHYDR_CYS"/>
    <property type="match status" value="1"/>
</dbReference>
<dbReference type="GO" id="GO:0016155">
    <property type="term" value="F:formyltetrahydrofolate dehydrogenase activity"/>
    <property type="evidence" value="ECO:0007669"/>
    <property type="project" value="UniProtKB-UniRule"/>
</dbReference>
<keyword evidence="4" id="KW-0597">Phosphoprotein</keyword>
<dbReference type="SUPFAM" id="SSF50486">
    <property type="entry name" value="FMT C-terminal domain-like"/>
    <property type="match status" value="1"/>
</dbReference>
<name>A0A8I3WVB2_CALJA</name>
<dbReference type="InterPro" id="IPR001555">
    <property type="entry name" value="GART_AS"/>
</dbReference>
<comment type="catalytic activity">
    <reaction evidence="8">
        <text>(6R)-10-formyltetrahydrofolate + NADP(+) + H2O = (6S)-5,6,7,8-tetrahydrofolate + CO2 + NADPH + H(+)</text>
        <dbReference type="Rhea" id="RHEA:10180"/>
        <dbReference type="ChEBI" id="CHEBI:15377"/>
        <dbReference type="ChEBI" id="CHEBI:15378"/>
        <dbReference type="ChEBI" id="CHEBI:16526"/>
        <dbReference type="ChEBI" id="CHEBI:57453"/>
        <dbReference type="ChEBI" id="CHEBI:57783"/>
        <dbReference type="ChEBI" id="CHEBI:58349"/>
        <dbReference type="ChEBI" id="CHEBI:195366"/>
        <dbReference type="EC" id="1.5.1.6"/>
    </reaction>
    <physiologicalReaction direction="left-to-right" evidence="8">
        <dbReference type="Rhea" id="RHEA:10181"/>
    </physiologicalReaction>
</comment>
<dbReference type="Ensembl" id="ENSCJAT00000125617.1">
    <property type="protein sequence ID" value="ENSCJAP00000090141.1"/>
    <property type="gene ID" value="ENSCJAG00000014729.5"/>
</dbReference>
<dbReference type="InterPro" id="IPR016160">
    <property type="entry name" value="Ald_DH_CS_CYS"/>
</dbReference>
<dbReference type="InterPro" id="IPR036736">
    <property type="entry name" value="ACP-like_sf"/>
</dbReference>
<feature type="active site" description="Proton donor" evidence="10">
    <location>
        <position position="128"/>
    </location>
</feature>
<evidence type="ECO:0000313" key="17">
    <source>
        <dbReference type="Ensembl" id="ENSCJAP00000090141.1"/>
    </source>
</evidence>
<dbReference type="Gene3D" id="3.10.25.10">
    <property type="entry name" value="Formyl transferase, C-terminal domain"/>
    <property type="match status" value="1"/>
</dbReference>
<reference evidence="17 18" key="1">
    <citation type="submission" date="2009-03" db="EMBL/GenBank/DDBJ databases">
        <authorList>
            <person name="Warren W."/>
            <person name="Ye L."/>
            <person name="Minx P."/>
            <person name="Worley K."/>
            <person name="Gibbs R."/>
            <person name="Wilson R.K."/>
        </authorList>
    </citation>
    <scope>NUCLEOTIDE SEQUENCE [LARGE SCALE GENOMIC DNA]</scope>
</reference>
<dbReference type="PIRSF" id="PIRSF036489">
    <property type="entry name" value="10-FTHFDH"/>
    <property type="match status" value="1"/>
</dbReference>
<keyword evidence="18" id="KW-1185">Reference proteome</keyword>
<dbReference type="PANTHER" id="PTHR11699">
    <property type="entry name" value="ALDEHYDE DEHYDROGENASE-RELATED"/>
    <property type="match status" value="1"/>
</dbReference>
<evidence type="ECO:0000256" key="7">
    <source>
        <dbReference type="ARBA" id="ARBA00023002"/>
    </source>
</evidence>
<dbReference type="GO" id="GO:0006730">
    <property type="term" value="P:one-carbon metabolic process"/>
    <property type="evidence" value="ECO:0007669"/>
    <property type="project" value="UniProtKB-KW"/>
</dbReference>
<feature type="active site" description="Proton acceptor" evidence="10">
    <location>
        <position position="694"/>
    </location>
</feature>
<feature type="active site" description="Proton donor" evidence="10">
    <location>
        <position position="728"/>
    </location>
</feature>
<dbReference type="PROSITE" id="PS00687">
    <property type="entry name" value="ALDEHYDE_DEHYDR_GLU"/>
    <property type="match status" value="1"/>
</dbReference>
<comment type="similarity">
    <text evidence="2 9">In the N-terminal section; belongs to the GART family.</text>
</comment>
<evidence type="ECO:0000256" key="11">
    <source>
        <dbReference type="PIRSR" id="PIRSR036489-2"/>
    </source>
</evidence>
<dbReference type="OMA" id="NEQVFMA"/>
<dbReference type="InterPro" id="IPR011407">
    <property type="entry name" value="10_FTHF_DH"/>
</dbReference>
<evidence type="ECO:0000256" key="6">
    <source>
        <dbReference type="ARBA" id="ARBA00022857"/>
    </source>
</evidence>
<evidence type="ECO:0000256" key="5">
    <source>
        <dbReference type="ARBA" id="ARBA00022563"/>
    </source>
</evidence>
<dbReference type="FunFam" id="3.40.309.10:FF:000008">
    <property type="entry name" value="Cytosolic 10-formyltetrahydrofolate dehydrogenase"/>
    <property type="match status" value="1"/>
</dbReference>
<evidence type="ECO:0000256" key="2">
    <source>
        <dbReference type="ARBA" id="ARBA00010978"/>
    </source>
</evidence>
<feature type="binding site" evidence="12">
    <location>
        <begin position="618"/>
        <end position="621"/>
    </location>
    <ligand>
        <name>NADP(+)</name>
        <dbReference type="ChEBI" id="CHEBI:58349"/>
    </ligand>
</feature>
<dbReference type="Pfam" id="PF02911">
    <property type="entry name" value="Formyl_trans_C"/>
    <property type="match status" value="1"/>
</dbReference>
<feature type="binding site" evidence="12">
    <location>
        <begin position="592"/>
        <end position="594"/>
    </location>
    <ligand>
        <name>NADP(+)</name>
        <dbReference type="ChEBI" id="CHEBI:58349"/>
    </ligand>
</feature>
<dbReference type="FunFam" id="3.10.25.10:FF:000002">
    <property type="entry name" value="10-formyltetrahydrofolate dehydrogenase"/>
    <property type="match status" value="1"/>
</dbReference>
<dbReference type="CDD" id="cd08703">
    <property type="entry name" value="FDH_Hydrolase_C"/>
    <property type="match status" value="1"/>
</dbReference>
<dbReference type="InterPro" id="IPR037022">
    <property type="entry name" value="Formyl_trans_C_sf"/>
</dbReference>